<name>A0A3Q7J8I2_SOLLC</name>
<evidence type="ECO:0000313" key="2">
    <source>
        <dbReference type="Proteomes" id="UP000004994"/>
    </source>
</evidence>
<dbReference type="Proteomes" id="UP000004994">
    <property type="component" value="Chromosome 10"/>
</dbReference>
<protein>
    <submittedName>
        <fullName evidence="1">Uncharacterized protein</fullName>
    </submittedName>
</protein>
<dbReference type="InParanoid" id="A0A3Q7J8I2"/>
<evidence type="ECO:0000313" key="1">
    <source>
        <dbReference type="EnsemblPlants" id="Solyc10g018635.1.1"/>
    </source>
</evidence>
<organism evidence="1">
    <name type="scientific">Solanum lycopersicum</name>
    <name type="common">Tomato</name>
    <name type="synonym">Lycopersicon esculentum</name>
    <dbReference type="NCBI Taxonomy" id="4081"/>
    <lineage>
        <taxon>Eukaryota</taxon>
        <taxon>Viridiplantae</taxon>
        <taxon>Streptophyta</taxon>
        <taxon>Embryophyta</taxon>
        <taxon>Tracheophyta</taxon>
        <taxon>Spermatophyta</taxon>
        <taxon>Magnoliopsida</taxon>
        <taxon>eudicotyledons</taxon>
        <taxon>Gunneridae</taxon>
        <taxon>Pentapetalae</taxon>
        <taxon>asterids</taxon>
        <taxon>lamiids</taxon>
        <taxon>Solanales</taxon>
        <taxon>Solanaceae</taxon>
        <taxon>Solanoideae</taxon>
        <taxon>Solaneae</taxon>
        <taxon>Solanum</taxon>
        <taxon>Solanum subgen. Lycopersicon</taxon>
    </lineage>
</organism>
<dbReference type="AlphaFoldDB" id="A0A3Q7J8I2"/>
<dbReference type="Gramene" id="Solyc10g018635.1.1">
    <property type="protein sequence ID" value="Solyc10g018635.1.1"/>
    <property type="gene ID" value="Solyc10g018635.1"/>
</dbReference>
<proteinExistence type="predicted"/>
<accession>A0A3Q7J8I2</accession>
<dbReference type="EnsemblPlants" id="Solyc10g018635.1.1">
    <property type="protein sequence ID" value="Solyc10g018635.1.1"/>
    <property type="gene ID" value="Solyc10g018635.1"/>
</dbReference>
<sequence>MIVKVRSRYLNDVETITIPQRLARKKRSLVTTKAIENTLVDFVIVPYEGATNLYNIKLKKNEDQESDSYGLNSNYLTCYMDGKLKGDHVKM</sequence>
<reference evidence="1" key="1">
    <citation type="journal article" date="2012" name="Nature">
        <title>The tomato genome sequence provides insights into fleshy fruit evolution.</title>
        <authorList>
            <consortium name="Tomato Genome Consortium"/>
        </authorList>
    </citation>
    <scope>NUCLEOTIDE SEQUENCE [LARGE SCALE GENOMIC DNA]</scope>
    <source>
        <strain evidence="1">cv. Heinz 1706</strain>
    </source>
</reference>
<reference evidence="1" key="2">
    <citation type="submission" date="2019-01" db="UniProtKB">
        <authorList>
            <consortium name="EnsemblPlants"/>
        </authorList>
    </citation>
    <scope>IDENTIFICATION</scope>
    <source>
        <strain evidence="1">cv. Heinz 1706</strain>
    </source>
</reference>
<keyword evidence="2" id="KW-1185">Reference proteome</keyword>